<accession>A0A2P2PFB4</accession>
<name>A0A2P2PFB4_RHIMU</name>
<protein>
    <submittedName>
        <fullName evidence="1">Uncharacterized protein</fullName>
    </submittedName>
</protein>
<proteinExistence type="predicted"/>
<reference evidence="1" key="1">
    <citation type="submission" date="2018-02" db="EMBL/GenBank/DDBJ databases">
        <title>Rhizophora mucronata_Transcriptome.</title>
        <authorList>
            <person name="Meera S.P."/>
            <person name="Sreeshan A."/>
            <person name="Augustine A."/>
        </authorList>
    </citation>
    <scope>NUCLEOTIDE SEQUENCE</scope>
    <source>
        <tissue evidence="1">Leaf</tissue>
    </source>
</reference>
<organism evidence="1">
    <name type="scientific">Rhizophora mucronata</name>
    <name type="common">Asiatic mangrove</name>
    <dbReference type="NCBI Taxonomy" id="61149"/>
    <lineage>
        <taxon>Eukaryota</taxon>
        <taxon>Viridiplantae</taxon>
        <taxon>Streptophyta</taxon>
        <taxon>Embryophyta</taxon>
        <taxon>Tracheophyta</taxon>
        <taxon>Spermatophyta</taxon>
        <taxon>Magnoliopsida</taxon>
        <taxon>eudicotyledons</taxon>
        <taxon>Gunneridae</taxon>
        <taxon>Pentapetalae</taxon>
        <taxon>rosids</taxon>
        <taxon>fabids</taxon>
        <taxon>Malpighiales</taxon>
        <taxon>Rhizophoraceae</taxon>
        <taxon>Rhizophora</taxon>
    </lineage>
</organism>
<dbReference type="EMBL" id="GGEC01072939">
    <property type="protein sequence ID" value="MBX53423.1"/>
    <property type="molecule type" value="Transcribed_RNA"/>
</dbReference>
<sequence length="39" mass="4622">MHFTDDKRRPCPYRASAYSIKWLCMGQKEETVCKICIIV</sequence>
<dbReference type="AlphaFoldDB" id="A0A2P2PFB4"/>
<evidence type="ECO:0000313" key="1">
    <source>
        <dbReference type="EMBL" id="MBX53423.1"/>
    </source>
</evidence>